<evidence type="ECO:0000256" key="7">
    <source>
        <dbReference type="SAM" id="MobiDB-lite"/>
    </source>
</evidence>
<keyword evidence="4 8" id="KW-1133">Transmembrane helix</keyword>
<evidence type="ECO:0000256" key="8">
    <source>
        <dbReference type="SAM" id="Phobius"/>
    </source>
</evidence>
<feature type="transmembrane region" description="Helical" evidence="8">
    <location>
        <begin position="578"/>
        <end position="600"/>
    </location>
</feature>
<dbReference type="InterPro" id="IPR038377">
    <property type="entry name" value="Na/Glc_symporter_sf"/>
</dbReference>
<feature type="transmembrane region" description="Helical" evidence="8">
    <location>
        <begin position="505"/>
        <end position="526"/>
    </location>
</feature>
<feature type="region of interest" description="Disordered" evidence="7">
    <location>
        <begin position="32"/>
        <end position="61"/>
    </location>
</feature>
<evidence type="ECO:0000256" key="5">
    <source>
        <dbReference type="ARBA" id="ARBA00023136"/>
    </source>
</evidence>
<evidence type="ECO:0000256" key="1">
    <source>
        <dbReference type="ARBA" id="ARBA00004141"/>
    </source>
</evidence>
<feature type="transmembrane region" description="Helical" evidence="8">
    <location>
        <begin position="366"/>
        <end position="386"/>
    </location>
</feature>
<dbReference type="Proteomes" id="UP001487740">
    <property type="component" value="Unassembled WGS sequence"/>
</dbReference>
<feature type="transmembrane region" description="Helical" evidence="8">
    <location>
        <begin position="83"/>
        <end position="102"/>
    </location>
</feature>
<dbReference type="GO" id="GO:0005412">
    <property type="term" value="F:D-glucose:sodium symporter activity"/>
    <property type="evidence" value="ECO:0007669"/>
    <property type="project" value="TreeGrafter"/>
</dbReference>
<feature type="transmembrane region" description="Helical" evidence="8">
    <location>
        <begin position="538"/>
        <end position="558"/>
    </location>
</feature>
<comment type="similarity">
    <text evidence="2 6">Belongs to the sodium:solute symporter (SSF) (TC 2.A.21) family.</text>
</comment>
<organism evidence="9 10">
    <name type="scientific">Scylla paramamosain</name>
    <name type="common">Mud crab</name>
    <dbReference type="NCBI Taxonomy" id="85552"/>
    <lineage>
        <taxon>Eukaryota</taxon>
        <taxon>Metazoa</taxon>
        <taxon>Ecdysozoa</taxon>
        <taxon>Arthropoda</taxon>
        <taxon>Crustacea</taxon>
        <taxon>Multicrustacea</taxon>
        <taxon>Malacostraca</taxon>
        <taxon>Eumalacostraca</taxon>
        <taxon>Eucarida</taxon>
        <taxon>Decapoda</taxon>
        <taxon>Pleocyemata</taxon>
        <taxon>Brachyura</taxon>
        <taxon>Eubrachyura</taxon>
        <taxon>Portunoidea</taxon>
        <taxon>Portunidae</taxon>
        <taxon>Portuninae</taxon>
        <taxon>Scylla</taxon>
    </lineage>
</organism>
<evidence type="ECO:0000313" key="9">
    <source>
        <dbReference type="EMBL" id="KAK8406688.1"/>
    </source>
</evidence>
<evidence type="ECO:0000256" key="2">
    <source>
        <dbReference type="ARBA" id="ARBA00006434"/>
    </source>
</evidence>
<keyword evidence="5 8" id="KW-0472">Membrane</keyword>
<gene>
    <name evidence="9" type="ORF">O3P69_007336</name>
</gene>
<evidence type="ECO:0000256" key="6">
    <source>
        <dbReference type="RuleBase" id="RU362091"/>
    </source>
</evidence>
<sequence>MHSSGPVTHVEPPTDSGEHHAAEALVPCALTTSRPHGQSKRSCGSVEMSTDSPPPSVADGGVTNTGHGYSDLVGNTMLSTWDIVSVVIYFVLVMGTGIYSMCRPNRGTVAGYFLAGRYMWWLPVGASLFASNIGSEHFIGLAGSGAAAGIGVGAFEFNALALLQLLGWVFLPVFIASGANTLPEYTKKRFGGRRIQTYLAVLSLILYIFTKISVNMYSGAIFLQQALRVSNLYLSISFLLVMTSLCTVFGGLAAVIYTDTLQFFIMIGGSLYVMVKSFQEVGWYTGLQTKYLAAIPSTLMPNSTCGLPRVDSWRMLRDADPSVSDMPWPAFLMGQMPASIWYWCADQVMVQRVMAARSLSHAKGGTIMAGYAKMLPLFIIIFPGMISRVLFPNEVGCVDPEECYKFCGSRVSCSNSAYPKLVLEYLPSGMRGIMLSVMLSALMSDLTSIFNSASTLFTMDIWSQFRPKAKGREQLLTGRCFIIILVVFSILWIPVIERTQGGQLFIYIQAIAAYLAPPIAAMYCLAITWKRMNESGAFWGLMAGFVTGMVRMIVDFYYGEPACYAEDHRPVFLQKFHYMYFATFLFWVTVTVVVVVTLMTPPDEDWRLIRTTFFTRLDRHERKDDLELLNRTQDELLLNSPNEPENKYLEHGCQEPRHRIPWHRRFYNWLLGFDDSDKAQQQIMAMNEHIAQLTNLHQKKWENYLLNFMLVVILLVMMGLYTYFSINPFTQEEVRDIQRAKLHELGYNNIL</sequence>
<feature type="compositionally biased region" description="Polar residues" evidence="7">
    <location>
        <begin position="32"/>
        <end position="51"/>
    </location>
</feature>
<name>A0AAW0V5K5_SCYPA</name>
<evidence type="ECO:0008006" key="11">
    <source>
        <dbReference type="Google" id="ProtNLM"/>
    </source>
</evidence>
<feature type="transmembrane region" description="Helical" evidence="8">
    <location>
        <begin position="232"/>
        <end position="256"/>
    </location>
</feature>
<evidence type="ECO:0000256" key="4">
    <source>
        <dbReference type="ARBA" id="ARBA00022989"/>
    </source>
</evidence>
<feature type="transmembrane region" description="Helical" evidence="8">
    <location>
        <begin position="475"/>
        <end position="493"/>
    </location>
</feature>
<dbReference type="EMBL" id="JARAKH010000002">
    <property type="protein sequence ID" value="KAK8406688.1"/>
    <property type="molecule type" value="Genomic_DNA"/>
</dbReference>
<dbReference type="NCBIfam" id="TIGR00813">
    <property type="entry name" value="sss"/>
    <property type="match status" value="1"/>
</dbReference>
<feature type="transmembrane region" description="Helical" evidence="8">
    <location>
        <begin position="150"/>
        <end position="176"/>
    </location>
</feature>
<feature type="transmembrane region" description="Helical" evidence="8">
    <location>
        <begin position="433"/>
        <end position="454"/>
    </location>
</feature>
<keyword evidence="10" id="KW-1185">Reference proteome</keyword>
<proteinExistence type="inferred from homology"/>
<accession>A0AAW0V5K5</accession>
<feature type="transmembrane region" description="Helical" evidence="8">
    <location>
        <begin position="197"/>
        <end position="220"/>
    </location>
</feature>
<keyword evidence="3 8" id="KW-0812">Transmembrane</keyword>
<comment type="caution">
    <text evidence="9">The sequence shown here is derived from an EMBL/GenBank/DDBJ whole genome shotgun (WGS) entry which is preliminary data.</text>
</comment>
<dbReference type="Pfam" id="PF00474">
    <property type="entry name" value="SSF"/>
    <property type="match status" value="1"/>
</dbReference>
<dbReference type="InterPro" id="IPR018212">
    <property type="entry name" value="Na/solute_symporter_CS"/>
</dbReference>
<dbReference type="PANTHER" id="PTHR11819:SF150">
    <property type="entry name" value="SODIUM_MYO-INOSITOL COTRANSPORTER"/>
    <property type="match status" value="1"/>
</dbReference>
<dbReference type="Gene3D" id="1.20.1730.10">
    <property type="entry name" value="Sodium/glucose cotransporter"/>
    <property type="match status" value="1"/>
</dbReference>
<comment type="subcellular location">
    <subcellularLocation>
        <location evidence="1">Membrane</location>
        <topology evidence="1">Multi-pass membrane protein</topology>
    </subcellularLocation>
</comment>
<dbReference type="PANTHER" id="PTHR11819">
    <property type="entry name" value="SOLUTE CARRIER FAMILY 5"/>
    <property type="match status" value="1"/>
</dbReference>
<evidence type="ECO:0000256" key="3">
    <source>
        <dbReference type="ARBA" id="ARBA00022692"/>
    </source>
</evidence>
<dbReference type="PROSITE" id="PS50283">
    <property type="entry name" value="NA_SOLUT_SYMP_3"/>
    <property type="match status" value="1"/>
</dbReference>
<dbReference type="PROSITE" id="PS00457">
    <property type="entry name" value="NA_SOLUT_SYMP_2"/>
    <property type="match status" value="1"/>
</dbReference>
<protein>
    <recommendedName>
        <fullName evidence="11">Sodium/myo-inositol cotransporter</fullName>
    </recommendedName>
</protein>
<evidence type="ECO:0000313" key="10">
    <source>
        <dbReference type="Proteomes" id="UP001487740"/>
    </source>
</evidence>
<feature type="transmembrane region" description="Helical" evidence="8">
    <location>
        <begin position="704"/>
        <end position="724"/>
    </location>
</feature>
<dbReference type="GO" id="GO:0005886">
    <property type="term" value="C:plasma membrane"/>
    <property type="evidence" value="ECO:0007669"/>
    <property type="project" value="TreeGrafter"/>
</dbReference>
<reference evidence="9 10" key="1">
    <citation type="submission" date="2023-03" db="EMBL/GenBank/DDBJ databases">
        <title>High-quality genome of Scylla paramamosain provides insights in environmental adaptation.</title>
        <authorList>
            <person name="Zhang L."/>
        </authorList>
    </citation>
    <scope>NUCLEOTIDE SEQUENCE [LARGE SCALE GENOMIC DNA]</scope>
    <source>
        <strain evidence="9">LZ_2023a</strain>
        <tissue evidence="9">Muscle</tissue>
    </source>
</reference>
<dbReference type="InterPro" id="IPR001734">
    <property type="entry name" value="Na/solute_symporter"/>
</dbReference>
<dbReference type="AlphaFoldDB" id="A0AAW0V5K5"/>